<evidence type="ECO:0000313" key="2">
    <source>
        <dbReference type="EMBL" id="CAH2244702.1"/>
    </source>
</evidence>
<protein>
    <submittedName>
        <fullName evidence="2">Jg1357 protein</fullName>
    </submittedName>
</protein>
<evidence type="ECO:0000313" key="3">
    <source>
        <dbReference type="Proteomes" id="UP000838756"/>
    </source>
</evidence>
<sequence>MFGFSPDVVEPWGSSHGEVSRSPHSPGDAVATPQVVICKCPSENRIESSDLEDLPIVTVERTCRLYMGLIRRLSTRSNQKCGDSWKTQSYRHSYTSREAEVAMGRSSRNDGRWGPKMLECQPRTDKRSVGRPPTWWTNNIKRVADKHPDTVGIEPTTLDYSSLHKPLNDMRGRVSSCPDILLASAGAPTIGWGDW</sequence>
<proteinExistence type="predicted"/>
<name>A0A8S4S2A1_9NEOP</name>
<accession>A0A8S4S2A1</accession>
<feature type="region of interest" description="Disordered" evidence="1">
    <location>
        <begin position="101"/>
        <end position="133"/>
    </location>
</feature>
<reference evidence="2" key="1">
    <citation type="submission" date="2022-03" db="EMBL/GenBank/DDBJ databases">
        <authorList>
            <person name="Lindestad O."/>
        </authorList>
    </citation>
    <scope>NUCLEOTIDE SEQUENCE</scope>
</reference>
<keyword evidence="3" id="KW-1185">Reference proteome</keyword>
<evidence type="ECO:0000256" key="1">
    <source>
        <dbReference type="SAM" id="MobiDB-lite"/>
    </source>
</evidence>
<organism evidence="2 3">
    <name type="scientific">Pararge aegeria aegeria</name>
    <dbReference type="NCBI Taxonomy" id="348720"/>
    <lineage>
        <taxon>Eukaryota</taxon>
        <taxon>Metazoa</taxon>
        <taxon>Ecdysozoa</taxon>
        <taxon>Arthropoda</taxon>
        <taxon>Hexapoda</taxon>
        <taxon>Insecta</taxon>
        <taxon>Pterygota</taxon>
        <taxon>Neoptera</taxon>
        <taxon>Endopterygota</taxon>
        <taxon>Lepidoptera</taxon>
        <taxon>Glossata</taxon>
        <taxon>Ditrysia</taxon>
        <taxon>Papilionoidea</taxon>
        <taxon>Nymphalidae</taxon>
        <taxon>Satyrinae</taxon>
        <taxon>Satyrini</taxon>
        <taxon>Parargina</taxon>
        <taxon>Pararge</taxon>
    </lineage>
</organism>
<comment type="caution">
    <text evidence="2">The sequence shown here is derived from an EMBL/GenBank/DDBJ whole genome shotgun (WGS) entry which is preliminary data.</text>
</comment>
<dbReference type="AlphaFoldDB" id="A0A8S4S2A1"/>
<dbReference type="Proteomes" id="UP000838756">
    <property type="component" value="Unassembled WGS sequence"/>
</dbReference>
<gene>
    <name evidence="2" type="primary">jg1357</name>
    <name evidence="2" type="ORF">PAEG_LOCUS20617</name>
</gene>
<dbReference type="EMBL" id="CAKXAJ010025840">
    <property type="protein sequence ID" value="CAH2244702.1"/>
    <property type="molecule type" value="Genomic_DNA"/>
</dbReference>